<evidence type="ECO:0000259" key="6">
    <source>
        <dbReference type="Pfam" id="PF01276"/>
    </source>
</evidence>
<dbReference type="EMBL" id="LGTC01000001">
    <property type="protein sequence ID" value="KNY27166.1"/>
    <property type="molecule type" value="Genomic_DNA"/>
</dbReference>
<dbReference type="GO" id="GO:0008792">
    <property type="term" value="F:arginine decarboxylase activity"/>
    <property type="evidence" value="ECO:0007669"/>
    <property type="project" value="UniProtKB-EC"/>
</dbReference>
<dbReference type="InterPro" id="IPR015424">
    <property type="entry name" value="PyrdxlP-dep_Trfase"/>
</dbReference>
<dbReference type="STRING" id="398512.Bccel_2434"/>
<evidence type="ECO:0000313" key="9">
    <source>
        <dbReference type="Proteomes" id="UP000036923"/>
    </source>
</evidence>
<dbReference type="SUPFAM" id="SSF53383">
    <property type="entry name" value="PLP-dependent transferases"/>
    <property type="match status" value="1"/>
</dbReference>
<dbReference type="SUPFAM" id="SSF55904">
    <property type="entry name" value="Ornithine decarboxylase C-terminal domain"/>
    <property type="match status" value="1"/>
</dbReference>
<evidence type="ECO:0000259" key="7">
    <source>
        <dbReference type="Pfam" id="PF03711"/>
    </source>
</evidence>
<dbReference type="InterPro" id="IPR008286">
    <property type="entry name" value="Prn/Lys/Arg_de-COase_C"/>
</dbReference>
<comment type="caution">
    <text evidence="8">The sequence shown here is derived from an EMBL/GenBank/DDBJ whole genome shotgun (WGS) entry which is preliminary data.</text>
</comment>
<evidence type="ECO:0000256" key="1">
    <source>
        <dbReference type="ARBA" id="ARBA00001933"/>
    </source>
</evidence>
<comment type="similarity">
    <text evidence="2">Belongs to the Orn/Lys/Arg decarboxylase class-I family.</text>
</comment>
<dbReference type="Pfam" id="PF01276">
    <property type="entry name" value="OKR_DC_1"/>
    <property type="match status" value="1"/>
</dbReference>
<evidence type="ECO:0000256" key="2">
    <source>
        <dbReference type="ARBA" id="ARBA00010671"/>
    </source>
</evidence>
<dbReference type="Gene3D" id="3.40.640.10">
    <property type="entry name" value="Type I PLP-dependent aspartate aminotransferase-like (Major domain)"/>
    <property type="match status" value="1"/>
</dbReference>
<evidence type="ECO:0000256" key="4">
    <source>
        <dbReference type="ARBA" id="ARBA00022898"/>
    </source>
</evidence>
<dbReference type="Pfam" id="PF03711">
    <property type="entry name" value="OKR_DC_1_C"/>
    <property type="match status" value="1"/>
</dbReference>
<dbReference type="RefSeq" id="WP_242853171.1">
    <property type="nucleotide sequence ID" value="NZ_JQKC01000029.1"/>
</dbReference>
<dbReference type="PANTHER" id="PTHR43277">
    <property type="entry name" value="ARGININE DECARBOXYLASE"/>
    <property type="match status" value="1"/>
</dbReference>
<dbReference type="InterPro" id="IPR052357">
    <property type="entry name" value="Orn_Lys_Arg_decarboxylase-I"/>
</dbReference>
<dbReference type="EC" id="4.1.1.19" evidence="8"/>
<keyword evidence="4" id="KW-0663">Pyridoxal phosphate</keyword>
<keyword evidence="9" id="KW-1185">Reference proteome</keyword>
<reference evidence="9" key="1">
    <citation type="submission" date="2015-07" db="EMBL/GenBank/DDBJ databases">
        <title>Near-Complete Genome Sequence of the Cellulolytic Bacterium Bacteroides (Pseudobacteroides) cellulosolvens ATCC 35603.</title>
        <authorList>
            <person name="Dassa B."/>
            <person name="Utturkar S.M."/>
            <person name="Klingeman D.M."/>
            <person name="Hurt R.A."/>
            <person name="Keller M."/>
            <person name="Xu J."/>
            <person name="Reddy Y.H.K."/>
            <person name="Borovok I."/>
            <person name="Grinberg I.R."/>
            <person name="Lamed R."/>
            <person name="Zhivin O."/>
            <person name="Bayer E.A."/>
            <person name="Brown S.D."/>
        </authorList>
    </citation>
    <scope>NUCLEOTIDE SEQUENCE [LARGE SCALE GENOMIC DNA]</scope>
    <source>
        <strain evidence="9">DSM 2933</strain>
    </source>
</reference>
<dbReference type="eggNOG" id="COG1982">
    <property type="taxonomic scope" value="Bacteria"/>
</dbReference>
<dbReference type="PATRIC" id="fig|398512.5.peg.2536"/>
<keyword evidence="3" id="KW-0210">Decarboxylase</keyword>
<feature type="domain" description="Orn/Lys/Arg decarboxylase C-terminal" evidence="7">
    <location>
        <begin position="407"/>
        <end position="459"/>
    </location>
</feature>
<comment type="cofactor">
    <cofactor evidence="1">
        <name>pyridoxal 5'-phosphate</name>
        <dbReference type="ChEBI" id="CHEBI:597326"/>
    </cofactor>
</comment>
<dbReference type="InterPro" id="IPR015421">
    <property type="entry name" value="PyrdxlP-dep_Trfase_major"/>
</dbReference>
<organism evidence="8 9">
    <name type="scientific">Pseudobacteroides cellulosolvens ATCC 35603 = DSM 2933</name>
    <dbReference type="NCBI Taxonomy" id="398512"/>
    <lineage>
        <taxon>Bacteria</taxon>
        <taxon>Bacillati</taxon>
        <taxon>Bacillota</taxon>
        <taxon>Clostridia</taxon>
        <taxon>Eubacteriales</taxon>
        <taxon>Oscillospiraceae</taxon>
        <taxon>Pseudobacteroides</taxon>
    </lineage>
</organism>
<protein>
    <submittedName>
        <fullName evidence="8">Arginine decarboxylase</fullName>
        <ecNumber evidence="8">4.1.1.19</ecNumber>
    </submittedName>
</protein>
<evidence type="ECO:0000256" key="5">
    <source>
        <dbReference type="ARBA" id="ARBA00023239"/>
    </source>
</evidence>
<gene>
    <name evidence="8" type="ORF">Bccel_2434</name>
</gene>
<dbReference type="InterPro" id="IPR000310">
    <property type="entry name" value="Orn/Lys/Arg_deCO2ase_major_dom"/>
</dbReference>
<dbReference type="InterPro" id="IPR036633">
    <property type="entry name" value="Prn/Lys/Arg_de-COase_C_sf"/>
</dbReference>
<name>A0A0L6JMX4_9FIRM</name>
<dbReference type="CDD" id="cd00615">
    <property type="entry name" value="Orn_deC_like"/>
    <property type="match status" value="1"/>
</dbReference>
<evidence type="ECO:0000256" key="3">
    <source>
        <dbReference type="ARBA" id="ARBA00022793"/>
    </source>
</evidence>
<accession>A0A0L6JMX4</accession>
<feature type="domain" description="Orn/Lys/Arg decarboxylases family 1 pyridoxal-P attachment site" evidence="6">
    <location>
        <begin position="5"/>
        <end position="299"/>
    </location>
</feature>
<keyword evidence="5 8" id="KW-0456">Lyase</keyword>
<dbReference type="AlphaFoldDB" id="A0A0L6JMX4"/>
<sequence>MEYKTPVLEEIERYISSNPLPFHMPGHKMGKGFKKGYFDRIAAMDLTEIPRLDNLHYPDGVIKEAQDLAARAFGAEHTFFLVNGSTCGIHAIIKSICKPGEKLLVGRDCHKSVINGMMLWGVEPYYINPDFDVGFGIPTVISPQKVREAFEKNHDCKGILLTRPNYYGICSDLESIASIASSYGKILAVDEAHGAHLKFNNALPKCAMELGADVCIQSAHKTLPAFTQGSYLHVKSGKIDVERLKSILGMLQTTSPSYVVMSSLDYSRALMENEGEDLLESLIKNIDWFINSLKAINEFSVLSVNSMGNFLTDRTRLVINVNRIGLTGFEVERILRFDYNIQVEMSDPGNIVCIATVSDAREDFERLFLALADIRTRVVKEEKTADINLYKYNCSMGVPEQVVSLGDAFNSRSKKVQLQYAAGMIAKGTITPYPPGIPVVCPGERISKDIVDSLSALLKQGGNVNGIGKHDEIEVIDYL</sequence>
<proteinExistence type="inferred from homology"/>
<dbReference type="Gene3D" id="3.90.100.10">
    <property type="entry name" value="Orn/Lys/Arg decarboxylase, C-terminal domain"/>
    <property type="match status" value="1"/>
</dbReference>
<evidence type="ECO:0000313" key="8">
    <source>
        <dbReference type="EMBL" id="KNY27166.1"/>
    </source>
</evidence>
<dbReference type="Proteomes" id="UP000036923">
    <property type="component" value="Unassembled WGS sequence"/>
</dbReference>
<dbReference type="PANTHER" id="PTHR43277:SF3">
    <property type="entry name" value="DECARBOXYLASE, PUTATIVE-RELATED"/>
    <property type="match status" value="1"/>
</dbReference>